<evidence type="ECO:0000256" key="1">
    <source>
        <dbReference type="ARBA" id="ARBA00004236"/>
    </source>
</evidence>
<keyword evidence="5 6" id="KW-0472">Membrane</keyword>
<evidence type="ECO:0000259" key="7">
    <source>
        <dbReference type="Pfam" id="PF00535"/>
    </source>
</evidence>
<keyword evidence="2" id="KW-1003">Cell membrane</keyword>
<name>A0ABX5VZ32_9BRAD</name>
<dbReference type="InterPro" id="IPR001173">
    <property type="entry name" value="Glyco_trans_2-like"/>
</dbReference>
<dbReference type="EMBL" id="CP041090">
    <property type="protein sequence ID" value="QDF36244.2"/>
    <property type="molecule type" value="Genomic_DNA"/>
</dbReference>
<dbReference type="SUPFAM" id="SSF53448">
    <property type="entry name" value="Nucleotide-diphospho-sugar transferases"/>
    <property type="match status" value="1"/>
</dbReference>
<keyword evidence="6" id="KW-0812">Transmembrane</keyword>
<keyword evidence="4 8" id="KW-0808">Transferase</keyword>
<dbReference type="Gene3D" id="3.90.550.10">
    <property type="entry name" value="Spore Coat Polysaccharide Biosynthesis Protein SpsA, Chain A"/>
    <property type="match status" value="1"/>
</dbReference>
<comment type="subcellular location">
    <subcellularLocation>
        <location evidence="1">Cell membrane</location>
    </subcellularLocation>
</comment>
<evidence type="ECO:0000313" key="9">
    <source>
        <dbReference type="Proteomes" id="UP000319298"/>
    </source>
</evidence>
<dbReference type="Proteomes" id="UP000319298">
    <property type="component" value="Chromosome"/>
</dbReference>
<evidence type="ECO:0000256" key="6">
    <source>
        <dbReference type="SAM" id="Phobius"/>
    </source>
</evidence>
<dbReference type="PANTHER" id="PTHR43646:SF2">
    <property type="entry name" value="GLYCOSYLTRANSFERASE 2-LIKE DOMAIN-CONTAINING PROTEIN"/>
    <property type="match status" value="1"/>
</dbReference>
<keyword evidence="6" id="KW-1133">Transmembrane helix</keyword>
<keyword evidence="3 8" id="KW-0328">Glycosyltransferase</keyword>
<sequence length="331" mass="36534">MIKISIIIKTLNEEANVEKAIESALAAIAGYEGEVIVSDSASTDRTVAIATRFPTSVVVLEDASERRCGVGPQLGFQHSKGEYVYILDGDMELNAGFIKRAIAILDEQKEVAGVGGYIHEMRTDNLELQGRIKRFQRARRKDLLDVDCLNGGGLYRRAAILRVGYFSDRNLHAFEEYDLGVRLRSEGGRLVLLEDKAVDHFSYAMGTWQLLWHRIFSGRFLSSGELFRAALASQYVGRVFREVRIVPISIGVWAYWACAVLVGLLTQPAPVLLTALAMPIVVMTVRTKSLNLALFSVLTWHLSAAGFAAGILKKRCPPATPIRSRVVQPAA</sequence>
<evidence type="ECO:0000256" key="2">
    <source>
        <dbReference type="ARBA" id="ARBA00022475"/>
    </source>
</evidence>
<evidence type="ECO:0000256" key="5">
    <source>
        <dbReference type="ARBA" id="ARBA00023136"/>
    </source>
</evidence>
<feature type="domain" description="Glycosyltransferase 2-like" evidence="7">
    <location>
        <begin position="5"/>
        <end position="160"/>
    </location>
</feature>
<accession>A0ABX5VZ32</accession>
<evidence type="ECO:0000256" key="3">
    <source>
        <dbReference type="ARBA" id="ARBA00022676"/>
    </source>
</evidence>
<dbReference type="PANTHER" id="PTHR43646">
    <property type="entry name" value="GLYCOSYLTRANSFERASE"/>
    <property type="match status" value="1"/>
</dbReference>
<dbReference type="GO" id="GO:0016757">
    <property type="term" value="F:glycosyltransferase activity"/>
    <property type="evidence" value="ECO:0007669"/>
    <property type="project" value="UniProtKB-KW"/>
</dbReference>
<dbReference type="Pfam" id="PF00535">
    <property type="entry name" value="Glycos_transf_2"/>
    <property type="match status" value="1"/>
</dbReference>
<reference evidence="9" key="1">
    <citation type="submission" date="2019-06" db="EMBL/GenBank/DDBJ databases">
        <title>Whole-Genome Sequence of Bradyrhizobium sp. 3 Strain 65S1MB.</title>
        <authorList>
            <person name="Bromfield E.S.P."/>
            <person name="Cloutier S."/>
            <person name="Nguyen H.D.T."/>
        </authorList>
    </citation>
    <scope>NUCLEOTIDE SEQUENCE [LARGE SCALE GENOMIC DNA]</scope>
    <source>
        <strain evidence="9">65S1MB</strain>
    </source>
</reference>
<feature type="transmembrane region" description="Helical" evidence="6">
    <location>
        <begin position="290"/>
        <end position="312"/>
    </location>
</feature>
<gene>
    <name evidence="8" type="ORF">FJN17_00960</name>
</gene>
<organism evidence="8 9">
    <name type="scientific">Bradyrhizobium symbiodeficiens</name>
    <dbReference type="NCBI Taxonomy" id="1404367"/>
    <lineage>
        <taxon>Bacteria</taxon>
        <taxon>Pseudomonadati</taxon>
        <taxon>Pseudomonadota</taxon>
        <taxon>Alphaproteobacteria</taxon>
        <taxon>Hyphomicrobiales</taxon>
        <taxon>Nitrobacteraceae</taxon>
        <taxon>Bradyrhizobium</taxon>
    </lineage>
</organism>
<reference evidence="8 9" key="2">
    <citation type="journal article" date="2020" name="Int. J. Syst. Evol. Microbiol.">
        <title>Description and complete genome sequences of Bradyrhizobium symbiodeficiens sp. nov., a non-symbiotic bacterium associated with legumes native to Canada.</title>
        <authorList>
            <person name="Bromfield E.S.P."/>
            <person name="Cloutier S."/>
            <person name="Nguyen H.D.T."/>
        </authorList>
    </citation>
    <scope>NUCLEOTIDE SEQUENCE [LARGE SCALE GENOMIC DNA]</scope>
    <source>
        <strain evidence="8 9">65S1MB</strain>
    </source>
</reference>
<dbReference type="RefSeq" id="WP_162308403.1">
    <property type="nucleotide sequence ID" value="NZ_CP029427.2"/>
</dbReference>
<evidence type="ECO:0000256" key="4">
    <source>
        <dbReference type="ARBA" id="ARBA00022679"/>
    </source>
</evidence>
<feature type="transmembrane region" description="Helical" evidence="6">
    <location>
        <begin position="253"/>
        <end position="278"/>
    </location>
</feature>
<proteinExistence type="predicted"/>
<protein>
    <submittedName>
        <fullName evidence="8">Glycosyltransferase</fullName>
        <ecNumber evidence="8">2.4.-.-</ecNumber>
    </submittedName>
</protein>
<keyword evidence="9" id="KW-1185">Reference proteome</keyword>
<dbReference type="InterPro" id="IPR029044">
    <property type="entry name" value="Nucleotide-diphossugar_trans"/>
</dbReference>
<dbReference type="EC" id="2.4.-.-" evidence="8"/>
<evidence type="ECO:0000313" key="8">
    <source>
        <dbReference type="EMBL" id="QDF36244.2"/>
    </source>
</evidence>